<organism evidence="3 4">
    <name type="scientific">Thermanaeromonas toyohensis ToBE</name>
    <dbReference type="NCBI Taxonomy" id="698762"/>
    <lineage>
        <taxon>Bacteria</taxon>
        <taxon>Bacillati</taxon>
        <taxon>Bacillota</taxon>
        <taxon>Clostridia</taxon>
        <taxon>Neomoorellales</taxon>
        <taxon>Neomoorellaceae</taxon>
        <taxon>Thermanaeromonas</taxon>
    </lineage>
</organism>
<sequence length="425" mass="46750">MPIVHFSNPLFASLLIDEKISVEEFYPREAGEWCVVDEDSLIAEALDNPIGTPALSERLSPDQQVLIIVDDNTRTTPVNRILPHVLDRIKKAGVPSEHIKFLVALGTHRPLKEEELNRKLGSEICQKYLVYNHNWQDRNSLINIGRTPSGIDIWINQHLRESDFIIGIGHIVPHRVAGYSGGGKIIQPGVCGPITTGQTHWLSAYYSAGEILGRPDNPVRKEIEEVALRAGLKFILNVVQDKTGRVVGAFAGDPIKAHREGCKLAQRMYGVPIKEKADIVIAEAFPAELELWQATKALQAADMVVKPGGVIILLAECPEGISKSHGELILKYGFKSLPEVEKLIANKEITDLNVASYLARVGNIVNKVKVILVSKGISALEARTLGFYSAPSPQEALDIALKFIGKGERIIVLHNGSEILPLIRK</sequence>
<dbReference type="Pfam" id="PF09861">
    <property type="entry name" value="Lar_N"/>
    <property type="match status" value="1"/>
</dbReference>
<name>A0A1W1VWH0_9FIRM</name>
<dbReference type="RefSeq" id="WP_084665389.1">
    <property type="nucleotide sequence ID" value="NZ_LT838272.1"/>
</dbReference>
<dbReference type="AlphaFoldDB" id="A0A1W1VWH0"/>
<keyword evidence="4" id="KW-1185">Reference proteome</keyword>
<dbReference type="InterPro" id="IPR043166">
    <property type="entry name" value="LarA-like_C"/>
</dbReference>
<dbReference type="Gene3D" id="3.90.226.30">
    <property type="match status" value="1"/>
</dbReference>
<dbReference type="Pfam" id="PF21113">
    <property type="entry name" value="LarA_C"/>
    <property type="match status" value="1"/>
</dbReference>
<dbReference type="EMBL" id="LT838272">
    <property type="protein sequence ID" value="SMB97234.1"/>
    <property type="molecule type" value="Genomic_DNA"/>
</dbReference>
<evidence type="ECO:0000313" key="3">
    <source>
        <dbReference type="EMBL" id="SMB97234.1"/>
    </source>
</evidence>
<feature type="domain" description="LarA-like N-terminal" evidence="1">
    <location>
        <begin position="36"/>
        <end position="202"/>
    </location>
</feature>
<dbReference type="PANTHER" id="PTHR33171:SF17">
    <property type="entry name" value="LARA-LIKE N-TERMINAL DOMAIN-CONTAINING PROTEIN"/>
    <property type="match status" value="1"/>
</dbReference>
<dbReference type="NCBIfam" id="NF033504">
    <property type="entry name" value="Ni_dep_LarA"/>
    <property type="match status" value="1"/>
</dbReference>
<dbReference type="PANTHER" id="PTHR33171">
    <property type="entry name" value="LAR_N DOMAIN-CONTAINING PROTEIN"/>
    <property type="match status" value="1"/>
</dbReference>
<dbReference type="InterPro" id="IPR047926">
    <property type="entry name" value="Ni_dep_LarA"/>
</dbReference>
<feature type="domain" description="Lactate racemase C-terminal" evidence="2">
    <location>
        <begin position="275"/>
        <end position="418"/>
    </location>
</feature>
<dbReference type="InterPro" id="IPR048068">
    <property type="entry name" value="LarA-like"/>
</dbReference>
<dbReference type="InterPro" id="IPR048520">
    <property type="entry name" value="LarA_C"/>
</dbReference>
<reference evidence="3 4" key="1">
    <citation type="submission" date="2017-04" db="EMBL/GenBank/DDBJ databases">
        <authorList>
            <person name="Afonso C.L."/>
            <person name="Miller P.J."/>
            <person name="Scott M.A."/>
            <person name="Spackman E."/>
            <person name="Goraichik I."/>
            <person name="Dimitrov K.M."/>
            <person name="Suarez D.L."/>
            <person name="Swayne D.E."/>
        </authorList>
    </citation>
    <scope>NUCLEOTIDE SEQUENCE [LARGE SCALE GENOMIC DNA]</scope>
    <source>
        <strain evidence="3 4">ToBE</strain>
    </source>
</reference>
<dbReference type="GO" id="GO:0050043">
    <property type="term" value="F:lactate racemase activity"/>
    <property type="evidence" value="ECO:0007669"/>
    <property type="project" value="InterPro"/>
</dbReference>
<proteinExistence type="predicted"/>
<dbReference type="Gene3D" id="3.40.50.11440">
    <property type="match status" value="1"/>
</dbReference>
<dbReference type="OrthoDB" id="9770545at2"/>
<evidence type="ECO:0000313" key="4">
    <source>
        <dbReference type="Proteomes" id="UP000192569"/>
    </source>
</evidence>
<gene>
    <name evidence="3" type="ORF">SAMN00808754_1792</name>
</gene>
<dbReference type="STRING" id="698762.SAMN00808754_1792"/>
<accession>A0A1W1VWH0</accession>
<evidence type="ECO:0000259" key="2">
    <source>
        <dbReference type="Pfam" id="PF21113"/>
    </source>
</evidence>
<dbReference type="InterPro" id="IPR018657">
    <property type="entry name" value="LarA-like_N"/>
</dbReference>
<protein>
    <submittedName>
        <fullName evidence="3">Nickel-dependent lactate racemase</fullName>
    </submittedName>
</protein>
<evidence type="ECO:0000259" key="1">
    <source>
        <dbReference type="Pfam" id="PF09861"/>
    </source>
</evidence>
<dbReference type="Proteomes" id="UP000192569">
    <property type="component" value="Chromosome I"/>
</dbReference>